<dbReference type="PANTHER" id="PTHR47683">
    <property type="entry name" value="PSEUDOURIDINE SYNTHASE FAMILY PROTEIN-RELATED"/>
    <property type="match status" value="1"/>
</dbReference>
<dbReference type="NCBIfam" id="TIGR00093">
    <property type="entry name" value="pseudouridine synthase"/>
    <property type="match status" value="1"/>
</dbReference>
<dbReference type="InterPro" id="IPR002942">
    <property type="entry name" value="S4_RNA-bd"/>
</dbReference>
<dbReference type="RefSeq" id="WP_092559557.1">
    <property type="nucleotide sequence ID" value="NZ_FOYZ01000003.1"/>
</dbReference>
<dbReference type="PROSITE" id="PS01149">
    <property type="entry name" value="PSI_RSU"/>
    <property type="match status" value="1"/>
</dbReference>
<dbReference type="STRING" id="37658.SAMN05661086_00951"/>
<organism evidence="6 7">
    <name type="scientific">Anaeromicropila populeti</name>
    <dbReference type="NCBI Taxonomy" id="37658"/>
    <lineage>
        <taxon>Bacteria</taxon>
        <taxon>Bacillati</taxon>
        <taxon>Bacillota</taxon>
        <taxon>Clostridia</taxon>
        <taxon>Lachnospirales</taxon>
        <taxon>Lachnospiraceae</taxon>
        <taxon>Anaeromicropila</taxon>
    </lineage>
</organism>
<dbReference type="PROSITE" id="PS50889">
    <property type="entry name" value="S4"/>
    <property type="match status" value="1"/>
</dbReference>
<evidence type="ECO:0000256" key="4">
    <source>
        <dbReference type="RuleBase" id="RU003887"/>
    </source>
</evidence>
<dbReference type="GO" id="GO:0120159">
    <property type="term" value="F:rRNA pseudouridine synthase activity"/>
    <property type="evidence" value="ECO:0007669"/>
    <property type="project" value="UniProtKB-ARBA"/>
</dbReference>
<dbReference type="GO" id="GO:0000455">
    <property type="term" value="P:enzyme-directed rRNA pseudouridine synthesis"/>
    <property type="evidence" value="ECO:0007669"/>
    <property type="project" value="UniProtKB-ARBA"/>
</dbReference>
<dbReference type="InterPro" id="IPR050343">
    <property type="entry name" value="RsuA_PseudoU_synthase"/>
</dbReference>
<dbReference type="Gene3D" id="3.30.70.1560">
    <property type="entry name" value="Alpha-L RNA-binding motif"/>
    <property type="match status" value="1"/>
</dbReference>
<dbReference type="EMBL" id="FOYZ01000003">
    <property type="protein sequence ID" value="SFR68334.1"/>
    <property type="molecule type" value="Genomic_DNA"/>
</dbReference>
<dbReference type="FunFam" id="3.10.290.10:FF:000003">
    <property type="entry name" value="Pseudouridine synthase"/>
    <property type="match status" value="1"/>
</dbReference>
<accession>A0A1I6INN0</accession>
<dbReference type="PANTHER" id="PTHR47683:SF2">
    <property type="entry name" value="RNA-BINDING S4 DOMAIN-CONTAINING PROTEIN"/>
    <property type="match status" value="1"/>
</dbReference>
<dbReference type="Pfam" id="PF01479">
    <property type="entry name" value="S4"/>
    <property type="match status" value="1"/>
</dbReference>
<evidence type="ECO:0000256" key="3">
    <source>
        <dbReference type="PROSITE-ProRule" id="PRU00182"/>
    </source>
</evidence>
<dbReference type="AlphaFoldDB" id="A0A1I6INN0"/>
<dbReference type="Pfam" id="PF00849">
    <property type="entry name" value="PseudoU_synth_2"/>
    <property type="match status" value="1"/>
</dbReference>
<dbReference type="InterPro" id="IPR042092">
    <property type="entry name" value="PsdUridine_s_RsuA/RluB/E/F_cat"/>
</dbReference>
<comment type="similarity">
    <text evidence="1 4">Belongs to the pseudouridine synthase RsuA family.</text>
</comment>
<gene>
    <name evidence="6" type="ORF">SAMN05661086_00951</name>
</gene>
<dbReference type="InterPro" id="IPR020094">
    <property type="entry name" value="TruA/RsuA/RluB/E/F_N"/>
</dbReference>
<dbReference type="CDD" id="cd00165">
    <property type="entry name" value="S4"/>
    <property type="match status" value="1"/>
</dbReference>
<dbReference type="InterPro" id="IPR006145">
    <property type="entry name" value="PsdUridine_synth_RsuA/RluA"/>
</dbReference>
<evidence type="ECO:0000256" key="2">
    <source>
        <dbReference type="ARBA" id="ARBA00023235"/>
    </source>
</evidence>
<dbReference type="Gene3D" id="3.30.70.580">
    <property type="entry name" value="Pseudouridine synthase I, catalytic domain, N-terminal subdomain"/>
    <property type="match status" value="1"/>
</dbReference>
<evidence type="ECO:0000313" key="7">
    <source>
        <dbReference type="Proteomes" id="UP000199659"/>
    </source>
</evidence>
<dbReference type="SMART" id="SM00363">
    <property type="entry name" value="S4"/>
    <property type="match status" value="1"/>
</dbReference>
<dbReference type="SUPFAM" id="SSF55174">
    <property type="entry name" value="Alpha-L RNA-binding motif"/>
    <property type="match status" value="1"/>
</dbReference>
<name>A0A1I6INN0_9FIRM</name>
<dbReference type="GO" id="GO:0003723">
    <property type="term" value="F:RNA binding"/>
    <property type="evidence" value="ECO:0007669"/>
    <property type="project" value="UniProtKB-KW"/>
</dbReference>
<dbReference type="SUPFAM" id="SSF55120">
    <property type="entry name" value="Pseudouridine synthase"/>
    <property type="match status" value="1"/>
</dbReference>
<dbReference type="InterPro" id="IPR018496">
    <property type="entry name" value="PsdUridine_synth_RsuA/RluB_CS"/>
</dbReference>
<dbReference type="InterPro" id="IPR036986">
    <property type="entry name" value="S4_RNA-bd_sf"/>
</dbReference>
<dbReference type="FunFam" id="3.30.70.1560:FF:000002">
    <property type="entry name" value="Pseudouridine synthase"/>
    <property type="match status" value="1"/>
</dbReference>
<dbReference type="InterPro" id="IPR000748">
    <property type="entry name" value="PsdUridine_synth_RsuA/RluB/E/F"/>
</dbReference>
<keyword evidence="7" id="KW-1185">Reference proteome</keyword>
<dbReference type="EC" id="5.4.99.-" evidence="4"/>
<dbReference type="InterPro" id="IPR020103">
    <property type="entry name" value="PsdUridine_synth_cat_dom_sf"/>
</dbReference>
<evidence type="ECO:0000259" key="5">
    <source>
        <dbReference type="SMART" id="SM00363"/>
    </source>
</evidence>
<dbReference type="Gene3D" id="3.10.290.10">
    <property type="entry name" value="RNA-binding S4 domain"/>
    <property type="match status" value="1"/>
</dbReference>
<sequence length="241" mass="28042">MGKDNLAEDAIRLNKYMSDAGFCSRREADRLIEQGKVTIDGQKAALGDKIFWNQIIAVNGREIEREEKRILIAFHKPRGIVCTTSKNDPDNIVDYIHMDKRIYPIGRLDKDSEGLILLTNKGDIVDDILRGSNHHEKEYVVTVNKKITSDFVRKMEQGVPILDTVTRPCKIEVIGDYQFKIVITQGLNRQIRRMCEYFEYRVIRLRRVRIMNILLGNLKEGTYRGVTDKEFSELKRLLKKR</sequence>
<protein>
    <recommendedName>
        <fullName evidence="4">Pseudouridine synthase</fullName>
        <ecNumber evidence="4">5.4.99.-</ecNumber>
    </recommendedName>
</protein>
<reference evidence="6 7" key="1">
    <citation type="submission" date="2016-10" db="EMBL/GenBank/DDBJ databases">
        <authorList>
            <person name="de Groot N.N."/>
        </authorList>
    </citation>
    <scope>NUCLEOTIDE SEQUENCE [LARGE SCALE GENOMIC DNA]</scope>
    <source>
        <strain evidence="6 7">743A</strain>
    </source>
</reference>
<dbReference type="Proteomes" id="UP000199659">
    <property type="component" value="Unassembled WGS sequence"/>
</dbReference>
<keyword evidence="2 4" id="KW-0413">Isomerase</keyword>
<keyword evidence="3" id="KW-0694">RNA-binding</keyword>
<feature type="domain" description="RNA-binding S4" evidence="5">
    <location>
        <begin position="11"/>
        <end position="68"/>
    </location>
</feature>
<evidence type="ECO:0000256" key="1">
    <source>
        <dbReference type="ARBA" id="ARBA00008348"/>
    </source>
</evidence>
<proteinExistence type="inferred from homology"/>
<dbReference type="OrthoDB" id="9807213at2"/>
<evidence type="ECO:0000313" key="6">
    <source>
        <dbReference type="EMBL" id="SFR68334.1"/>
    </source>
</evidence>